<comment type="pathway">
    <text evidence="1">Mycotoxin biosynthesis.</text>
</comment>
<evidence type="ECO:0000256" key="3">
    <source>
        <dbReference type="ARBA" id="ARBA00035112"/>
    </source>
</evidence>
<accession>A0ABQ8VTN9</accession>
<protein>
    <submittedName>
        <fullName evidence="4">Uncharacterized protein</fullName>
    </submittedName>
</protein>
<organism evidence="4 5">
    <name type="scientific">Lentinula lateritia</name>
    <dbReference type="NCBI Taxonomy" id="40482"/>
    <lineage>
        <taxon>Eukaryota</taxon>
        <taxon>Fungi</taxon>
        <taxon>Dikarya</taxon>
        <taxon>Basidiomycota</taxon>
        <taxon>Agaricomycotina</taxon>
        <taxon>Agaricomycetes</taxon>
        <taxon>Agaricomycetidae</taxon>
        <taxon>Agaricales</taxon>
        <taxon>Marasmiineae</taxon>
        <taxon>Omphalotaceae</taxon>
        <taxon>Lentinula</taxon>
    </lineage>
</organism>
<name>A0ABQ8VTN9_9AGAR</name>
<sequence length="178" mass="20919">MSSQVDIPLRVYTITGNDFPEMLQLDFGAFIQLGAEETVHFALNYPSASKNEWLKSEPYGRGVIRLGPDKRAFLVSIFHQLHCLHYLESEIQNGNKTNWPHLQHCLNILRQWTLCQADITLEQGSFMSKNFTADRWGDQYTCRDWNILYDEMKKNWIEFYKYRVQKGIIKVVEEPVIV</sequence>
<evidence type="ECO:0000256" key="1">
    <source>
        <dbReference type="ARBA" id="ARBA00004685"/>
    </source>
</evidence>
<evidence type="ECO:0000313" key="4">
    <source>
        <dbReference type="EMBL" id="KAJ4499748.1"/>
    </source>
</evidence>
<dbReference type="InterPro" id="IPR021765">
    <property type="entry name" value="UstYa-like"/>
</dbReference>
<reference evidence="4" key="1">
    <citation type="submission" date="2022-08" db="EMBL/GenBank/DDBJ databases">
        <title>A Global Phylogenomic Analysis of the Shiitake Genus Lentinula.</title>
        <authorList>
            <consortium name="DOE Joint Genome Institute"/>
            <person name="Sierra-Patev S."/>
            <person name="Min B."/>
            <person name="Naranjo-Ortiz M."/>
            <person name="Looney B."/>
            <person name="Konkel Z."/>
            <person name="Slot J.C."/>
            <person name="Sakamoto Y."/>
            <person name="Steenwyk J.L."/>
            <person name="Rokas A."/>
            <person name="Carro J."/>
            <person name="Camarero S."/>
            <person name="Ferreira P."/>
            <person name="Molpeceres G."/>
            <person name="Ruiz-Duenas F.J."/>
            <person name="Serrano A."/>
            <person name="Henrissat B."/>
            <person name="Drula E."/>
            <person name="Hughes K.W."/>
            <person name="Mata J.L."/>
            <person name="Ishikawa N.K."/>
            <person name="Vargas-Isla R."/>
            <person name="Ushijima S."/>
            <person name="Smith C.A."/>
            <person name="Ahrendt S."/>
            <person name="Andreopoulos W."/>
            <person name="He G."/>
            <person name="Labutti K."/>
            <person name="Lipzen A."/>
            <person name="Ng V."/>
            <person name="Riley R."/>
            <person name="Sandor L."/>
            <person name="Barry K."/>
            <person name="Martinez A.T."/>
            <person name="Xiao Y."/>
            <person name="Gibbons J.G."/>
            <person name="Terashima K."/>
            <person name="Grigoriev I.V."/>
            <person name="Hibbett D.S."/>
        </authorList>
    </citation>
    <scope>NUCLEOTIDE SEQUENCE</scope>
    <source>
        <strain evidence="4">RHP3577 ss4</strain>
    </source>
</reference>
<evidence type="ECO:0000313" key="5">
    <source>
        <dbReference type="Proteomes" id="UP001150217"/>
    </source>
</evidence>
<evidence type="ECO:0000256" key="2">
    <source>
        <dbReference type="ARBA" id="ARBA00023002"/>
    </source>
</evidence>
<proteinExistence type="inferred from homology"/>
<comment type="similarity">
    <text evidence="3">Belongs to the ustYa family.</text>
</comment>
<dbReference type="Pfam" id="PF11807">
    <property type="entry name" value="UstYa"/>
    <property type="match status" value="1"/>
</dbReference>
<dbReference type="PANTHER" id="PTHR33365">
    <property type="entry name" value="YALI0B05434P"/>
    <property type="match status" value="1"/>
</dbReference>
<dbReference type="Proteomes" id="UP001150217">
    <property type="component" value="Unassembled WGS sequence"/>
</dbReference>
<keyword evidence="2" id="KW-0560">Oxidoreductase</keyword>
<dbReference type="PANTHER" id="PTHR33365:SF11">
    <property type="entry name" value="TAT PATHWAY SIGNAL SEQUENCE"/>
    <property type="match status" value="1"/>
</dbReference>
<gene>
    <name evidence="4" type="ORF">C8R41DRAFT_863731</name>
</gene>
<keyword evidence="5" id="KW-1185">Reference proteome</keyword>
<dbReference type="EMBL" id="JANVFT010000009">
    <property type="protein sequence ID" value="KAJ4499748.1"/>
    <property type="molecule type" value="Genomic_DNA"/>
</dbReference>
<comment type="caution">
    <text evidence="4">The sequence shown here is derived from an EMBL/GenBank/DDBJ whole genome shotgun (WGS) entry which is preliminary data.</text>
</comment>